<feature type="compositionally biased region" description="Low complexity" evidence="1">
    <location>
        <begin position="136"/>
        <end position="180"/>
    </location>
</feature>
<dbReference type="Proteomes" id="UP000276133">
    <property type="component" value="Unassembled WGS sequence"/>
</dbReference>
<sequence length="638" mass="72874">KKSPLNIWLLQFLHTYLDNYLGSIKAPSKYSQFQTEQMSQNELAACLCNFFKEVLTNSTTSNFAPACYFQLFRILHDSVNNFSILVDDKKYSKDIQEATHKLFELCNSIVASSLQQTTWLRKNFAVKLNPQPELKSQSSSSQLNQNNTNGLSNSTNSSLLQPNSANLSESSNLNSKSIASGTTNGIGTASSVSNPRSNFSDLENEMTSNLSDHGSNLNSMDPMNALIGDLNDSNNNLAYSLQALNILAEFLAKTLDIVYKSDEKDRLVIPILISLMSNLWPYLKTHLVANKNNFRAASHLLMTLTVYPYTRKTWKKEVYEMLFDNMYFHVDSATLEYSKIIVDNLISNDRAMFKDVLTRVTYQQSGGLFTSKEQESEQKAQLLKRLAFVIFSSEKDQYQRNMPEIQECIAHVLKLVQSANLYSTLFLLFRILFLRISSKHLTALWPTIITELVLILLQIEQDLSEEQELKNGTKYSNLDHIASQMSTQNWNNSKLHIYLSACKLIDLILTLPSPLTPQFQLYKWSFINTDDTINFNHRDQFIPYLNKINHLLKSKYPNSKSVNLRSSPNGPLLRYKRISSLVDLRAFFEQVTAHQFVHSSNQTHIITSQQLQSSLLTTTNLKQFEASVHEDFLEGWIQ</sequence>
<dbReference type="OrthoDB" id="297643at2759"/>
<accession>A0A3M7R572</accession>
<keyword evidence="4" id="KW-1185">Reference proteome</keyword>
<dbReference type="AlphaFoldDB" id="A0A3M7R572"/>
<dbReference type="GO" id="GO:0005768">
    <property type="term" value="C:endosome"/>
    <property type="evidence" value="ECO:0007669"/>
    <property type="project" value="TreeGrafter"/>
</dbReference>
<dbReference type="InterPro" id="IPR056457">
    <property type="entry name" value="DOP1_C"/>
</dbReference>
<proteinExistence type="predicted"/>
<evidence type="ECO:0000313" key="3">
    <source>
        <dbReference type="EMBL" id="RNA18599.1"/>
    </source>
</evidence>
<dbReference type="InterPro" id="IPR040314">
    <property type="entry name" value="DOP1"/>
</dbReference>
<dbReference type="PANTHER" id="PTHR14042:SF24">
    <property type="entry name" value="PROTEIN DOPEY-1 HOMOLOG"/>
    <property type="match status" value="1"/>
</dbReference>
<feature type="non-terminal residue" evidence="3">
    <location>
        <position position="1"/>
    </location>
</feature>
<feature type="domain" description="DOP1-like C-terminal" evidence="2">
    <location>
        <begin position="230"/>
        <end position="596"/>
    </location>
</feature>
<organism evidence="3 4">
    <name type="scientific">Brachionus plicatilis</name>
    <name type="common">Marine rotifer</name>
    <name type="synonym">Brachionus muelleri</name>
    <dbReference type="NCBI Taxonomy" id="10195"/>
    <lineage>
        <taxon>Eukaryota</taxon>
        <taxon>Metazoa</taxon>
        <taxon>Spiralia</taxon>
        <taxon>Gnathifera</taxon>
        <taxon>Rotifera</taxon>
        <taxon>Eurotatoria</taxon>
        <taxon>Monogononta</taxon>
        <taxon>Pseudotrocha</taxon>
        <taxon>Ploima</taxon>
        <taxon>Brachionidae</taxon>
        <taxon>Brachionus</taxon>
    </lineage>
</organism>
<dbReference type="STRING" id="10195.A0A3M7R572"/>
<evidence type="ECO:0000313" key="4">
    <source>
        <dbReference type="Proteomes" id="UP000276133"/>
    </source>
</evidence>
<name>A0A3M7R572_BRAPC</name>
<feature type="region of interest" description="Disordered" evidence="1">
    <location>
        <begin position="132"/>
        <end position="215"/>
    </location>
</feature>
<feature type="compositionally biased region" description="Polar residues" evidence="1">
    <location>
        <begin position="181"/>
        <end position="215"/>
    </location>
</feature>
<protein>
    <submittedName>
        <fullName evidence="3">DOPEY1</fullName>
    </submittedName>
</protein>
<dbReference type="EMBL" id="REGN01004207">
    <property type="protein sequence ID" value="RNA18599.1"/>
    <property type="molecule type" value="Genomic_DNA"/>
</dbReference>
<dbReference type="GO" id="GO:0005829">
    <property type="term" value="C:cytosol"/>
    <property type="evidence" value="ECO:0007669"/>
    <property type="project" value="GOC"/>
</dbReference>
<gene>
    <name evidence="3" type="ORF">BpHYR1_038062</name>
</gene>
<dbReference type="PANTHER" id="PTHR14042">
    <property type="entry name" value="DOPEY-RELATED"/>
    <property type="match status" value="1"/>
</dbReference>
<reference evidence="3 4" key="1">
    <citation type="journal article" date="2018" name="Sci. Rep.">
        <title>Genomic signatures of local adaptation to the degree of environmental predictability in rotifers.</title>
        <authorList>
            <person name="Franch-Gras L."/>
            <person name="Hahn C."/>
            <person name="Garcia-Roger E.M."/>
            <person name="Carmona M.J."/>
            <person name="Serra M."/>
            <person name="Gomez A."/>
        </authorList>
    </citation>
    <scope>NUCLEOTIDE SEQUENCE [LARGE SCALE GENOMIC DNA]</scope>
    <source>
        <strain evidence="3">HYR1</strain>
    </source>
</reference>
<comment type="caution">
    <text evidence="3">The sequence shown here is derived from an EMBL/GenBank/DDBJ whole genome shotgun (WGS) entry which is preliminary data.</text>
</comment>
<dbReference type="GO" id="GO:0006895">
    <property type="term" value="P:Golgi to endosome transport"/>
    <property type="evidence" value="ECO:0007669"/>
    <property type="project" value="InterPro"/>
</dbReference>
<dbReference type="GO" id="GO:0005802">
    <property type="term" value="C:trans-Golgi network"/>
    <property type="evidence" value="ECO:0007669"/>
    <property type="project" value="TreeGrafter"/>
</dbReference>
<evidence type="ECO:0000256" key="1">
    <source>
        <dbReference type="SAM" id="MobiDB-lite"/>
    </source>
</evidence>
<dbReference type="Pfam" id="PF24598">
    <property type="entry name" value="DOP1_C"/>
    <property type="match status" value="1"/>
</dbReference>
<evidence type="ECO:0000259" key="2">
    <source>
        <dbReference type="Pfam" id="PF24598"/>
    </source>
</evidence>